<feature type="signal peptide" evidence="8">
    <location>
        <begin position="1"/>
        <end position="18"/>
    </location>
</feature>
<proteinExistence type="inferred from homology"/>
<keyword evidence="4 7" id="KW-0520">NAD</keyword>
<dbReference type="SMART" id="SM00532">
    <property type="entry name" value="LIGANc"/>
    <property type="match status" value="1"/>
</dbReference>
<dbReference type="NCBIfam" id="NF005987">
    <property type="entry name" value="PRK08097.1"/>
    <property type="match status" value="1"/>
</dbReference>
<keyword evidence="5 7" id="KW-0234">DNA repair</keyword>
<evidence type="ECO:0000256" key="8">
    <source>
        <dbReference type="SAM" id="SignalP"/>
    </source>
</evidence>
<sequence>MQRLIALSLCLFPSVCLATCPTWNDARAQQEITSLQQQLQHWDEAYHRRGVALVDDEIYDQSRAQLHDWQRCFPSTLAAQDPLAGAGGPVRHPVMQTGLAKLADEQAVADWIARREDLWIQPKVDGVAITLVYRDGLLLQAISRGDGRRGQDWTAHARQLPAVPSRLAEQGEVILQGELYWRLEQHVQTTHGSTGARSRVAGAMASNRLDTDTATQIGLFVWDWPNGPEAMSPRLQRLAAMGLSDSQRFSLPLADLAQARHWREQWYRQPLPFATDGVVLRQGTRPPAERWQAEPHWAAAWKYPLRTAVSEVRTVDFRIGRTGRITPLLRLAPVRLDDRQIRTLSLGSLERWRTLDVRPGDQVAIVLAGHTIPQLHSVVWRSAARPALIVPDPGLYHAGSCWRPTAGCEQQFIARLVWLSGKQGLDLPGTGAGSWQALLNAGLLPDLLAWLELDAAALQQAPGIGKTRADRLAASFALARQRPLGQWLKALGIPASISLAPETDWDVLAARSLEQWLSEPGIRPTRADRLHNFFRTADLQPLRHRLRAAGVSGF</sequence>
<evidence type="ECO:0000256" key="2">
    <source>
        <dbReference type="ARBA" id="ARBA00022705"/>
    </source>
</evidence>
<comment type="caution">
    <text evidence="10">The sequence shown here is derived from an EMBL/GenBank/DDBJ whole genome shotgun (WGS) entry which is preliminary data.</text>
</comment>
<feature type="active site" description="N6-AMP-lysine intermediate" evidence="7">
    <location>
        <position position="123"/>
    </location>
</feature>
<dbReference type="HAMAP" id="MF_01587">
    <property type="entry name" value="DNA_ligase_B"/>
    <property type="match status" value="1"/>
</dbReference>
<dbReference type="GO" id="GO:0003911">
    <property type="term" value="F:DNA ligase (NAD+) activity"/>
    <property type="evidence" value="ECO:0007669"/>
    <property type="project" value="UniProtKB-UniRule"/>
</dbReference>
<dbReference type="SUPFAM" id="SSF50249">
    <property type="entry name" value="Nucleic acid-binding proteins"/>
    <property type="match status" value="1"/>
</dbReference>
<evidence type="ECO:0000256" key="6">
    <source>
        <dbReference type="ARBA" id="ARBA00034005"/>
    </source>
</evidence>
<dbReference type="InterPro" id="IPR012340">
    <property type="entry name" value="NA-bd_OB-fold"/>
</dbReference>
<accession>A0A482UC81</accession>
<dbReference type="Gene3D" id="2.40.50.140">
    <property type="entry name" value="Nucleic acid-binding proteins"/>
    <property type="match status" value="1"/>
</dbReference>
<dbReference type="InterPro" id="IPR004150">
    <property type="entry name" value="NAD_DNA_ligase_OB"/>
</dbReference>
<gene>
    <name evidence="7 10" type="primary">ligB</name>
    <name evidence="10" type="ORF">EJA06_002840</name>
</gene>
<reference evidence="10 11" key="1">
    <citation type="submission" date="2019-01" db="EMBL/GenBank/DDBJ databases">
        <title>High-quality draft genome of. Pseudomonas songnenensis str. L103, a full-fledged denitrifier isolated from 100 meters deep aquifer in a heavily nitrogen fertilized agricultural area.</title>
        <authorList>
            <person name="Liu M."/>
            <person name="Liu B."/>
        </authorList>
    </citation>
    <scope>NUCLEOTIDE SEQUENCE [LARGE SCALE GENOMIC DNA]</scope>
    <source>
        <strain evidence="10 11">L103</strain>
    </source>
</reference>
<comment type="similarity">
    <text evidence="7">Belongs to the NAD-dependent DNA ligase family. LigB subfamily.</text>
</comment>
<keyword evidence="1 7" id="KW-0436">Ligase</keyword>
<dbReference type="PANTHER" id="PTHR47810:SF1">
    <property type="entry name" value="DNA LIGASE B"/>
    <property type="match status" value="1"/>
</dbReference>
<dbReference type="EC" id="6.5.1.2" evidence="7"/>
<dbReference type="GO" id="GO:0006260">
    <property type="term" value="P:DNA replication"/>
    <property type="evidence" value="ECO:0007669"/>
    <property type="project" value="UniProtKB-KW"/>
</dbReference>
<dbReference type="InterPro" id="IPR050326">
    <property type="entry name" value="NAD_dep_DNA_ligaseB"/>
</dbReference>
<evidence type="ECO:0000313" key="11">
    <source>
        <dbReference type="Proteomes" id="UP000282800"/>
    </source>
</evidence>
<dbReference type="InterPro" id="IPR010994">
    <property type="entry name" value="RuvA_2-like"/>
</dbReference>
<dbReference type="EMBL" id="RWYU02000001">
    <property type="protein sequence ID" value="RYJ64201.1"/>
    <property type="molecule type" value="Genomic_DNA"/>
</dbReference>
<feature type="domain" description="NAD-dependent DNA ligase N-terminal" evidence="9">
    <location>
        <begin position="27"/>
        <end position="424"/>
    </location>
</feature>
<dbReference type="InterPro" id="IPR033136">
    <property type="entry name" value="DNA_ligase_CS"/>
</dbReference>
<dbReference type="Gene3D" id="3.30.470.30">
    <property type="entry name" value="DNA ligase/mRNA capping enzyme"/>
    <property type="match status" value="1"/>
</dbReference>
<dbReference type="Proteomes" id="UP000282800">
    <property type="component" value="Unassembled WGS sequence"/>
</dbReference>
<keyword evidence="8" id="KW-0732">Signal</keyword>
<evidence type="ECO:0000313" key="10">
    <source>
        <dbReference type="EMBL" id="RYJ64201.1"/>
    </source>
</evidence>
<evidence type="ECO:0000256" key="7">
    <source>
        <dbReference type="HAMAP-Rule" id="MF_01587"/>
    </source>
</evidence>
<feature type="chain" id="PRO_5020312645" description="DNA ligase B" evidence="8">
    <location>
        <begin position="19"/>
        <end position="554"/>
    </location>
</feature>
<evidence type="ECO:0000259" key="9">
    <source>
        <dbReference type="SMART" id="SM00532"/>
    </source>
</evidence>
<dbReference type="AlphaFoldDB" id="A0A482UC81"/>
<dbReference type="Pfam" id="PF03120">
    <property type="entry name" value="OB_DNA_ligase"/>
    <property type="match status" value="1"/>
</dbReference>
<evidence type="ECO:0000256" key="3">
    <source>
        <dbReference type="ARBA" id="ARBA00022763"/>
    </source>
</evidence>
<dbReference type="InterPro" id="IPR013839">
    <property type="entry name" value="DNAligase_adenylation"/>
</dbReference>
<dbReference type="Gene3D" id="1.10.287.610">
    <property type="entry name" value="Helix hairpin bin"/>
    <property type="match status" value="1"/>
</dbReference>
<evidence type="ECO:0000256" key="1">
    <source>
        <dbReference type="ARBA" id="ARBA00022598"/>
    </source>
</evidence>
<evidence type="ECO:0000256" key="4">
    <source>
        <dbReference type="ARBA" id="ARBA00023027"/>
    </source>
</evidence>
<dbReference type="SUPFAM" id="SSF56091">
    <property type="entry name" value="DNA ligase/mRNA capping enzyme, catalytic domain"/>
    <property type="match status" value="1"/>
</dbReference>
<keyword evidence="3 7" id="KW-0227">DNA damage</keyword>
<organism evidence="10 11">
    <name type="scientific">Pseudomonas songnenensis</name>
    <dbReference type="NCBI Taxonomy" id="1176259"/>
    <lineage>
        <taxon>Bacteria</taxon>
        <taxon>Pseudomonadati</taxon>
        <taxon>Pseudomonadota</taxon>
        <taxon>Gammaproteobacteria</taxon>
        <taxon>Pseudomonadales</taxon>
        <taxon>Pseudomonadaceae</taxon>
        <taxon>Pseudomonas</taxon>
    </lineage>
</organism>
<dbReference type="PANTHER" id="PTHR47810">
    <property type="entry name" value="DNA LIGASE"/>
    <property type="match status" value="1"/>
</dbReference>
<dbReference type="OrthoDB" id="9759736at2"/>
<dbReference type="InterPro" id="IPR020923">
    <property type="entry name" value="DNA_ligase_B"/>
</dbReference>
<dbReference type="RefSeq" id="WP_126188613.1">
    <property type="nucleotide sequence ID" value="NZ_RWYU02000001.1"/>
</dbReference>
<keyword evidence="2 7" id="KW-0235">DNA replication</keyword>
<dbReference type="Pfam" id="PF01653">
    <property type="entry name" value="DNA_ligase_aden"/>
    <property type="match status" value="1"/>
</dbReference>
<comment type="catalytic activity">
    <reaction evidence="6 7">
        <text>NAD(+) + (deoxyribonucleotide)n-3'-hydroxyl + 5'-phospho-(deoxyribonucleotide)m = (deoxyribonucleotide)n+m + AMP + beta-nicotinamide D-nucleotide.</text>
        <dbReference type="EC" id="6.5.1.2"/>
    </reaction>
</comment>
<dbReference type="InterPro" id="IPR013840">
    <property type="entry name" value="DNAligase_N"/>
</dbReference>
<evidence type="ECO:0000256" key="5">
    <source>
        <dbReference type="ARBA" id="ARBA00023204"/>
    </source>
</evidence>
<comment type="function">
    <text evidence="7">Catalyzes the formation of phosphodiester linkages between 5'-phosphoryl and 3'-hydroxyl groups in double-stranded DNA using NAD as a coenzyme and as the energy source for the reaction.</text>
</comment>
<dbReference type="PROSITE" id="PS01056">
    <property type="entry name" value="DNA_LIGASE_N2"/>
    <property type="match status" value="1"/>
</dbReference>
<protein>
    <recommendedName>
        <fullName evidence="7">DNA ligase B</fullName>
        <ecNumber evidence="7">6.5.1.2</ecNumber>
    </recommendedName>
    <alternativeName>
        <fullName evidence="7">Polydeoxyribonucleotide synthase [NAD(+)] B</fullName>
    </alternativeName>
</protein>
<name>A0A482UC81_9PSED</name>
<dbReference type="GO" id="GO:0006281">
    <property type="term" value="P:DNA repair"/>
    <property type="evidence" value="ECO:0007669"/>
    <property type="project" value="UniProtKB-KW"/>
</dbReference>
<dbReference type="SUPFAM" id="SSF47781">
    <property type="entry name" value="RuvA domain 2-like"/>
    <property type="match status" value="1"/>
</dbReference>